<comment type="subcellular location">
    <subcellularLocation>
        <location evidence="1">Membrane</location>
        <topology evidence="1">Multi-pass membrane protein</topology>
    </subcellularLocation>
</comment>
<gene>
    <name evidence="7" type="ORF">KQ657_002871</name>
</gene>
<dbReference type="Pfam" id="PF01554">
    <property type="entry name" value="MatE"/>
    <property type="match status" value="2"/>
</dbReference>
<evidence type="ECO:0000256" key="2">
    <source>
        <dbReference type="ARBA" id="ARBA00010199"/>
    </source>
</evidence>
<dbReference type="EMBL" id="JAHMUF010000024">
    <property type="protein sequence ID" value="KAG7191735.1"/>
    <property type="molecule type" value="Genomic_DNA"/>
</dbReference>
<dbReference type="AlphaFoldDB" id="A0A9P7V5Q8"/>
<comment type="caution">
    <text evidence="7">The sequence shown here is derived from an EMBL/GenBank/DDBJ whole genome shotgun (WGS) entry which is preliminary data.</text>
</comment>
<comment type="similarity">
    <text evidence="2">Belongs to the multi antimicrobial extrusion (MATE) (TC 2.A.66.1) family.</text>
</comment>
<feature type="transmembrane region" description="Helical" evidence="6">
    <location>
        <begin position="170"/>
        <end position="191"/>
    </location>
</feature>
<feature type="transmembrane region" description="Helical" evidence="6">
    <location>
        <begin position="280"/>
        <end position="295"/>
    </location>
</feature>
<feature type="transmembrane region" description="Helical" evidence="6">
    <location>
        <begin position="197"/>
        <end position="220"/>
    </location>
</feature>
<keyword evidence="8" id="KW-1185">Reference proteome</keyword>
<feature type="transmembrane region" description="Helical" evidence="6">
    <location>
        <begin position="565"/>
        <end position="587"/>
    </location>
</feature>
<evidence type="ECO:0000256" key="5">
    <source>
        <dbReference type="ARBA" id="ARBA00023136"/>
    </source>
</evidence>
<dbReference type="GO" id="GO:0016020">
    <property type="term" value="C:membrane"/>
    <property type="evidence" value="ECO:0007669"/>
    <property type="project" value="UniProtKB-SubCell"/>
</dbReference>
<accession>A0A9P7V5Q8</accession>
<feature type="transmembrane region" description="Helical" evidence="6">
    <location>
        <begin position="240"/>
        <end position="260"/>
    </location>
</feature>
<dbReference type="GO" id="GO:1990961">
    <property type="term" value="P:xenobiotic detoxification by transmembrane export across the plasma membrane"/>
    <property type="evidence" value="ECO:0007669"/>
    <property type="project" value="InterPro"/>
</dbReference>
<dbReference type="InterPro" id="IPR002528">
    <property type="entry name" value="MATE_fam"/>
</dbReference>
<keyword evidence="4 6" id="KW-1133">Transmembrane helix</keyword>
<feature type="transmembrane region" description="Helical" evidence="6">
    <location>
        <begin position="336"/>
        <end position="364"/>
    </location>
</feature>
<keyword evidence="3 6" id="KW-0812">Transmembrane</keyword>
<evidence type="ECO:0000256" key="6">
    <source>
        <dbReference type="SAM" id="Phobius"/>
    </source>
</evidence>
<dbReference type="PANTHER" id="PTHR11206">
    <property type="entry name" value="MULTIDRUG RESISTANCE PROTEIN"/>
    <property type="match status" value="1"/>
</dbReference>
<dbReference type="GO" id="GO:0042910">
    <property type="term" value="F:xenobiotic transmembrane transporter activity"/>
    <property type="evidence" value="ECO:0007669"/>
    <property type="project" value="InterPro"/>
</dbReference>
<feature type="transmembrane region" description="Helical" evidence="6">
    <location>
        <begin position="307"/>
        <end position="330"/>
    </location>
</feature>
<evidence type="ECO:0000256" key="1">
    <source>
        <dbReference type="ARBA" id="ARBA00004141"/>
    </source>
</evidence>
<dbReference type="InterPro" id="IPR045069">
    <property type="entry name" value="MATE_euk"/>
</dbReference>
<dbReference type="RefSeq" id="XP_043047287.1">
    <property type="nucleotide sequence ID" value="XM_043193618.1"/>
</dbReference>
<proteinExistence type="inferred from homology"/>
<reference evidence="7" key="1">
    <citation type="submission" date="2021-03" db="EMBL/GenBank/DDBJ databases">
        <authorList>
            <person name="Palmer J.M."/>
        </authorList>
    </citation>
    <scope>NUCLEOTIDE SEQUENCE</scope>
    <source>
        <strain evidence="7">ARV_011</strain>
    </source>
</reference>
<organism evidence="7 8">
    <name type="scientific">Scheffersomyces spartinae</name>
    <dbReference type="NCBI Taxonomy" id="45513"/>
    <lineage>
        <taxon>Eukaryota</taxon>
        <taxon>Fungi</taxon>
        <taxon>Dikarya</taxon>
        <taxon>Ascomycota</taxon>
        <taxon>Saccharomycotina</taxon>
        <taxon>Pichiomycetes</taxon>
        <taxon>Debaryomycetaceae</taxon>
        <taxon>Scheffersomyces</taxon>
    </lineage>
</organism>
<evidence type="ECO:0000256" key="4">
    <source>
        <dbReference type="ARBA" id="ARBA00022989"/>
    </source>
</evidence>
<evidence type="ECO:0000256" key="3">
    <source>
        <dbReference type="ARBA" id="ARBA00022692"/>
    </source>
</evidence>
<feature type="transmembrane region" description="Helical" evidence="6">
    <location>
        <begin position="424"/>
        <end position="444"/>
    </location>
</feature>
<feature type="transmembrane region" description="Helical" evidence="6">
    <location>
        <begin position="538"/>
        <end position="559"/>
    </location>
</feature>
<keyword evidence="5 6" id="KW-0472">Membrane</keyword>
<sequence>MVLFRGINSTLADPNTGFLGARRRRIFIPPLTQHPLFIYGDGEDQRSFLSNIETLSVLQDDSEELDAASVSSSMSYPLGRSSVHTQEDWESFNSWLVEEHQRRRDGDGIDAGATATTGADSDDDLKPLIQRRGSVPRSNYSYSEDVDDFVNLKTSFKIEFGRLLKHSVPLIMTFILEHVFLVVCLLVVGHLGKNELAAVSLASMTTTISFAVFEGMATALDTLCPQAYGAGNYELVSLHVQRVTLVSLILYIPFAILWWFSQPLLSLIIEELEVVELTTLFLRIMILGGPAYIMFETGKRFLQAQGIFEAGTIVLFISAPINVLLSYVLVWNHTIGLGYIGAPIATVINFWLMDLLFLLYVAFIDGKQCWFGIASTTELFLNWKILGELAVPGIVMLESEYLAYEIMTLIASYYGTIELAAQSAVSSIALIAYTIPFAVGIASSTRIANFIGGNNVEGAKTATKIGLICSILIGLINLCILYYASEYIAGLFTQDHDVFTLIVKLFRPLVACVEFLDSIASVSSGIMRAQGSQKIGGWINFISYYGFTMPLVAILNHLYPRLQLYGLWISLGIGMLVIGLSQVTIILTSNWEDIILRAHLFMDDDDDDGDYGSC</sequence>
<feature type="transmembrane region" description="Helical" evidence="6">
    <location>
        <begin position="465"/>
        <end position="485"/>
    </location>
</feature>
<dbReference type="Proteomes" id="UP000790833">
    <property type="component" value="Unassembled WGS sequence"/>
</dbReference>
<dbReference type="OrthoDB" id="2126698at2759"/>
<dbReference type="CDD" id="cd13132">
    <property type="entry name" value="MATE_eukaryotic"/>
    <property type="match status" value="1"/>
</dbReference>
<evidence type="ECO:0000313" key="8">
    <source>
        <dbReference type="Proteomes" id="UP000790833"/>
    </source>
</evidence>
<evidence type="ECO:0008006" key="9">
    <source>
        <dbReference type="Google" id="ProtNLM"/>
    </source>
</evidence>
<protein>
    <recommendedName>
        <fullName evidence="9">MATE efflux family protein</fullName>
    </recommendedName>
</protein>
<name>A0A9P7V5Q8_9ASCO</name>
<dbReference type="NCBIfam" id="TIGR00797">
    <property type="entry name" value="matE"/>
    <property type="match status" value="1"/>
</dbReference>
<dbReference type="GO" id="GO:0015297">
    <property type="term" value="F:antiporter activity"/>
    <property type="evidence" value="ECO:0007669"/>
    <property type="project" value="InterPro"/>
</dbReference>
<dbReference type="GeneID" id="66116245"/>
<evidence type="ECO:0000313" key="7">
    <source>
        <dbReference type="EMBL" id="KAG7191735.1"/>
    </source>
</evidence>